<dbReference type="InterPro" id="IPR007344">
    <property type="entry name" value="GrpB/CoaE"/>
</dbReference>
<reference evidence="2" key="1">
    <citation type="submission" date="2021-03" db="EMBL/GenBank/DDBJ databases">
        <title>Antimicrobial resistance genes in bacteria isolated from Japanese honey, and their potential for conferring macrolide and lincosamide resistance in the American foulbrood pathogen Paenibacillus larvae.</title>
        <authorList>
            <person name="Okamoto M."/>
            <person name="Kumagai M."/>
            <person name="Kanamori H."/>
            <person name="Takamatsu D."/>
        </authorList>
    </citation>
    <scope>NUCLEOTIDE SEQUENCE</scope>
    <source>
        <strain evidence="2">J27TS8</strain>
    </source>
</reference>
<dbReference type="InterPro" id="IPR043519">
    <property type="entry name" value="NT_sf"/>
</dbReference>
<gene>
    <name evidence="2" type="ORF">J27TS8_36570</name>
</gene>
<protein>
    <submittedName>
        <fullName evidence="2">Uncharacterized protein</fullName>
    </submittedName>
</protein>
<feature type="compositionally biased region" description="Basic and acidic residues" evidence="1">
    <location>
        <begin position="12"/>
        <end position="30"/>
    </location>
</feature>
<feature type="region of interest" description="Disordered" evidence="1">
    <location>
        <begin position="1"/>
        <end position="35"/>
    </location>
</feature>
<dbReference type="SUPFAM" id="SSF81301">
    <property type="entry name" value="Nucleotidyltransferase"/>
    <property type="match status" value="1"/>
</dbReference>
<comment type="caution">
    <text evidence="2">The sequence shown here is derived from an EMBL/GenBank/DDBJ whole genome shotgun (WGS) entry which is preliminary data.</text>
</comment>
<dbReference type="RefSeq" id="WP_244988970.1">
    <property type="nucleotide sequence ID" value="NZ_BORC01000007.1"/>
</dbReference>
<feature type="compositionally biased region" description="Polar residues" evidence="1">
    <location>
        <begin position="1"/>
        <end position="11"/>
    </location>
</feature>
<keyword evidence="3" id="KW-1185">Reference proteome</keyword>
<sequence length="73" mass="8437">MYRSTNGQKPTGENKNDKKTLNRDGLRASETDWEESVQVKRSLAKSKWHHVQHYADAKPSIVQEIMERANGVR</sequence>
<dbReference type="Proteomes" id="UP000682111">
    <property type="component" value="Unassembled WGS sequence"/>
</dbReference>
<evidence type="ECO:0000256" key="1">
    <source>
        <dbReference type="SAM" id="MobiDB-lite"/>
    </source>
</evidence>
<accession>A0A920BV25</accession>
<dbReference type="AlphaFoldDB" id="A0A920BV25"/>
<dbReference type="Pfam" id="PF04229">
    <property type="entry name" value="GrpB"/>
    <property type="match status" value="1"/>
</dbReference>
<proteinExistence type="predicted"/>
<evidence type="ECO:0000313" key="3">
    <source>
        <dbReference type="Proteomes" id="UP000682111"/>
    </source>
</evidence>
<organism evidence="2 3">
    <name type="scientific">Robertmurraya siralis</name>
    <dbReference type="NCBI Taxonomy" id="77777"/>
    <lineage>
        <taxon>Bacteria</taxon>
        <taxon>Bacillati</taxon>
        <taxon>Bacillota</taxon>
        <taxon>Bacilli</taxon>
        <taxon>Bacillales</taxon>
        <taxon>Bacillaceae</taxon>
        <taxon>Robertmurraya</taxon>
    </lineage>
</organism>
<dbReference type="EMBL" id="BORC01000007">
    <property type="protein sequence ID" value="GIN63664.1"/>
    <property type="molecule type" value="Genomic_DNA"/>
</dbReference>
<evidence type="ECO:0000313" key="2">
    <source>
        <dbReference type="EMBL" id="GIN63664.1"/>
    </source>
</evidence>
<name>A0A920BV25_9BACI</name>
<dbReference type="Gene3D" id="3.30.460.10">
    <property type="entry name" value="Beta Polymerase, domain 2"/>
    <property type="match status" value="1"/>
</dbReference>